<sequence length="17" mass="2105">MVEANSYVRHTYTYRTN</sequence>
<proteinExistence type="predicted"/>
<accession>A0A0E9P9K8</accession>
<reference evidence="1" key="1">
    <citation type="submission" date="2014-11" db="EMBL/GenBank/DDBJ databases">
        <authorList>
            <person name="Amaro Gonzalez C."/>
        </authorList>
    </citation>
    <scope>NUCLEOTIDE SEQUENCE</scope>
</reference>
<organism evidence="1">
    <name type="scientific">Anguilla anguilla</name>
    <name type="common">European freshwater eel</name>
    <name type="synonym">Muraena anguilla</name>
    <dbReference type="NCBI Taxonomy" id="7936"/>
    <lineage>
        <taxon>Eukaryota</taxon>
        <taxon>Metazoa</taxon>
        <taxon>Chordata</taxon>
        <taxon>Craniata</taxon>
        <taxon>Vertebrata</taxon>
        <taxon>Euteleostomi</taxon>
        <taxon>Actinopterygii</taxon>
        <taxon>Neopterygii</taxon>
        <taxon>Teleostei</taxon>
        <taxon>Anguilliformes</taxon>
        <taxon>Anguillidae</taxon>
        <taxon>Anguilla</taxon>
    </lineage>
</organism>
<name>A0A0E9P9K8_ANGAN</name>
<reference evidence="1" key="2">
    <citation type="journal article" date="2015" name="Fish Shellfish Immunol.">
        <title>Early steps in the European eel (Anguilla anguilla)-Vibrio vulnificus interaction in the gills: Role of the RtxA13 toxin.</title>
        <authorList>
            <person name="Callol A."/>
            <person name="Pajuelo D."/>
            <person name="Ebbesson L."/>
            <person name="Teles M."/>
            <person name="MacKenzie S."/>
            <person name="Amaro C."/>
        </authorList>
    </citation>
    <scope>NUCLEOTIDE SEQUENCE</scope>
</reference>
<evidence type="ECO:0000313" key="1">
    <source>
        <dbReference type="EMBL" id="JAH00937.1"/>
    </source>
</evidence>
<dbReference type="EMBL" id="GBXM01107640">
    <property type="protein sequence ID" value="JAH00937.1"/>
    <property type="molecule type" value="Transcribed_RNA"/>
</dbReference>
<dbReference type="AlphaFoldDB" id="A0A0E9P9K8"/>
<protein>
    <submittedName>
        <fullName evidence="1">Uncharacterized protein</fullName>
    </submittedName>
</protein>